<dbReference type="EMBL" id="JAIMJA010000018">
    <property type="protein sequence ID" value="MCE2596339.1"/>
    <property type="molecule type" value="Genomic_DNA"/>
</dbReference>
<keyword evidence="1" id="KW-0472">Membrane</keyword>
<name>A0ABS8WBE3_9GAMM</name>
<evidence type="ECO:0000256" key="1">
    <source>
        <dbReference type="SAM" id="Phobius"/>
    </source>
</evidence>
<dbReference type="Proteomes" id="UP001201273">
    <property type="component" value="Unassembled WGS sequence"/>
</dbReference>
<feature type="transmembrane region" description="Helical" evidence="1">
    <location>
        <begin position="106"/>
        <end position="125"/>
    </location>
</feature>
<keyword evidence="3" id="KW-1185">Reference proteome</keyword>
<sequence length="138" mass="14991">MKYQLGKTILNSVLITLLLLFLTNLLQPLKAATFSEPLEVANNLEEQLNLALSHSGWAMASTVGAALTANETGYKNTSATTARHTQVNPPLILNAGFGLPEPAYNMHLSAIFTLILLLTGASLYMRQQCQKMQSLSDD</sequence>
<keyword evidence="1" id="KW-0812">Transmembrane</keyword>
<comment type="caution">
    <text evidence="2">The sequence shown here is derived from an EMBL/GenBank/DDBJ whole genome shotgun (WGS) entry which is preliminary data.</text>
</comment>
<gene>
    <name evidence="2" type="ORF">K6Y31_16175</name>
</gene>
<evidence type="ECO:0000313" key="2">
    <source>
        <dbReference type="EMBL" id="MCE2596339.1"/>
    </source>
</evidence>
<evidence type="ECO:0000313" key="3">
    <source>
        <dbReference type="Proteomes" id="UP001201273"/>
    </source>
</evidence>
<proteinExistence type="predicted"/>
<protein>
    <submittedName>
        <fullName evidence="2">Uncharacterized protein</fullName>
    </submittedName>
</protein>
<accession>A0ABS8WBE3</accession>
<reference evidence="2 3" key="1">
    <citation type="journal article" date="2022" name="Environ. Microbiol. Rep.">
        <title>Eco-phylogenetic analyses reveal divergent evolution of vitamin B12 metabolism in the marine bacterial family 'Psychromonadaceae'.</title>
        <authorList>
            <person name="Jin X."/>
            <person name="Yang Y."/>
            <person name="Cao H."/>
            <person name="Gao B."/>
            <person name="Zhao Z."/>
        </authorList>
    </citation>
    <scope>NUCLEOTIDE SEQUENCE [LARGE SCALE GENOMIC DNA]</scope>
    <source>
        <strain evidence="2 3">MKS20</strain>
    </source>
</reference>
<keyword evidence="1" id="KW-1133">Transmembrane helix</keyword>
<dbReference type="RefSeq" id="WP_233053983.1">
    <property type="nucleotide sequence ID" value="NZ_JAIMJA010000018.1"/>
</dbReference>
<organism evidence="2 3">
    <name type="scientific">Motilimonas cestriensis</name>
    <dbReference type="NCBI Taxonomy" id="2742685"/>
    <lineage>
        <taxon>Bacteria</taxon>
        <taxon>Pseudomonadati</taxon>
        <taxon>Pseudomonadota</taxon>
        <taxon>Gammaproteobacteria</taxon>
        <taxon>Alteromonadales</taxon>
        <taxon>Alteromonadales genera incertae sedis</taxon>
        <taxon>Motilimonas</taxon>
    </lineage>
</organism>